<keyword evidence="1" id="KW-0472">Membrane</keyword>
<evidence type="ECO:0000313" key="2">
    <source>
        <dbReference type="EMBL" id="BAC91585.1"/>
    </source>
</evidence>
<dbReference type="OrthoDB" id="5189995at2"/>
<evidence type="ECO:0000313" key="3">
    <source>
        <dbReference type="Proteomes" id="UP000000557"/>
    </source>
</evidence>
<keyword evidence="3" id="KW-1185">Reference proteome</keyword>
<protein>
    <submittedName>
        <fullName evidence="2">Gsl3644 protein</fullName>
    </submittedName>
</protein>
<evidence type="ECO:0000256" key="1">
    <source>
        <dbReference type="SAM" id="Phobius"/>
    </source>
</evidence>
<organism evidence="2 3">
    <name type="scientific">Gloeobacter violaceus (strain ATCC 29082 / PCC 7421)</name>
    <dbReference type="NCBI Taxonomy" id="251221"/>
    <lineage>
        <taxon>Bacteria</taxon>
        <taxon>Bacillati</taxon>
        <taxon>Cyanobacteriota</taxon>
        <taxon>Cyanophyceae</taxon>
        <taxon>Gloeobacterales</taxon>
        <taxon>Gloeobacteraceae</taxon>
        <taxon>Gloeobacter</taxon>
    </lineage>
</organism>
<proteinExistence type="predicted"/>
<keyword evidence="1" id="KW-1133">Transmembrane helix</keyword>
<dbReference type="KEGG" id="gvi:gsl3644"/>
<accession>Q7NF82</accession>
<dbReference type="AlphaFoldDB" id="Q7NF82"/>
<dbReference type="InParanoid" id="Q7NF82"/>
<gene>
    <name evidence="2" type="ordered locus">gsl3644</name>
</gene>
<dbReference type="EMBL" id="BA000045">
    <property type="protein sequence ID" value="BAC91585.1"/>
    <property type="molecule type" value="Genomic_DNA"/>
</dbReference>
<feature type="transmembrane region" description="Helical" evidence="1">
    <location>
        <begin position="42"/>
        <end position="60"/>
    </location>
</feature>
<dbReference type="Proteomes" id="UP000000557">
    <property type="component" value="Chromosome"/>
</dbReference>
<dbReference type="EnsemblBacteria" id="BAC91585">
    <property type="protein sequence ID" value="BAC91585"/>
    <property type="gene ID" value="BAC91585"/>
</dbReference>
<dbReference type="HOGENOM" id="CLU_2879520_0_0_3"/>
<keyword evidence="1" id="KW-0812">Transmembrane</keyword>
<reference evidence="2 3" key="2">
    <citation type="journal article" date="2003" name="DNA Res.">
        <title>Complete genome structure of Gloeobacter violaceus PCC 7421, a cyanobacterium that lacks thylakoids (supplement).</title>
        <authorList>
            <person name="Nakamura Y."/>
            <person name="Kaneko T."/>
            <person name="Sato S."/>
            <person name="Mimuro M."/>
            <person name="Miyashita H."/>
            <person name="Tsuchiya T."/>
            <person name="Sasamoto S."/>
            <person name="Watanabe A."/>
            <person name="Kawashima K."/>
            <person name="Kishida Y."/>
            <person name="Kiyokawa C."/>
            <person name="Kohara M."/>
            <person name="Matsumoto M."/>
            <person name="Matsuno A."/>
            <person name="Nakazaki N."/>
            <person name="Shimpo S."/>
            <person name="Takeuchi C."/>
            <person name="Yamada M."/>
            <person name="Tabata S."/>
        </authorList>
    </citation>
    <scope>NUCLEOTIDE SEQUENCE [LARGE SCALE GENOMIC DNA]</scope>
    <source>
        <strain evidence="3">ATCC 29082 / PCC 7421</strain>
    </source>
</reference>
<reference evidence="2 3" key="1">
    <citation type="journal article" date="2003" name="DNA Res.">
        <title>Complete genome structure of Gloeobacter violaceus PCC 7421, a cyanobacterium that lacks thylakoids.</title>
        <authorList>
            <person name="Nakamura Y."/>
            <person name="Kaneko T."/>
            <person name="Sato S."/>
            <person name="Mimuro M."/>
            <person name="Miyashita H."/>
            <person name="Tsuchiya T."/>
            <person name="Sasamoto S."/>
            <person name="Watanabe A."/>
            <person name="Kawashima K."/>
            <person name="Kishida Y."/>
            <person name="Kiyokawa C."/>
            <person name="Kohara M."/>
            <person name="Matsumoto M."/>
            <person name="Matsuno A."/>
            <person name="Nakazaki N."/>
            <person name="Shimpo S."/>
            <person name="Takeuchi C."/>
            <person name="Yamada M."/>
            <person name="Tabata S."/>
        </authorList>
    </citation>
    <scope>NUCLEOTIDE SEQUENCE [LARGE SCALE GENOMIC DNA]</scope>
    <source>
        <strain evidence="3">ATCC 29082 / PCC 7421</strain>
    </source>
</reference>
<name>Q7NF82_GLOVI</name>
<sequence length="63" mass="7270">MYLQSLQARGARSAPRYFWSKWTQSMPGALIGTRLCKMFPRTALQVTLYSILIVVGWQLIHKV</sequence>